<dbReference type="RefSeq" id="XP_048132175.1">
    <property type="nucleotide sequence ID" value="XM_048276218.1"/>
</dbReference>
<evidence type="ECO:0000313" key="2">
    <source>
        <dbReference type="Proteomes" id="UP000827889"/>
    </source>
</evidence>
<dbReference type="InterPro" id="IPR017451">
    <property type="entry name" value="F-box-assoc_interact_dom"/>
</dbReference>
<dbReference type="GeneID" id="115754993"/>
<keyword evidence="2" id="KW-1185">Reference proteome</keyword>
<protein>
    <submittedName>
        <fullName evidence="3">F-box/kelch-repeat protein At3g06240-like</fullName>
    </submittedName>
</protein>
<dbReference type="InterPro" id="IPR050796">
    <property type="entry name" value="SCF_F-box_component"/>
</dbReference>
<gene>
    <name evidence="3" type="primary">LOC115754993</name>
</gene>
<proteinExistence type="predicted"/>
<dbReference type="PANTHER" id="PTHR31672">
    <property type="entry name" value="BNACNNG10540D PROTEIN"/>
    <property type="match status" value="1"/>
</dbReference>
<evidence type="ECO:0000259" key="1">
    <source>
        <dbReference type="Pfam" id="PF07734"/>
    </source>
</evidence>
<feature type="domain" description="F-box associated beta-propeller type 1" evidence="1">
    <location>
        <begin position="7"/>
        <end position="158"/>
    </location>
</feature>
<reference evidence="3" key="1">
    <citation type="submission" date="2025-08" db="UniProtKB">
        <authorList>
            <consortium name="RefSeq"/>
        </authorList>
    </citation>
    <scope>IDENTIFICATION</scope>
    <source>
        <tissue evidence="3">Leaf</tissue>
    </source>
</reference>
<dbReference type="InterPro" id="IPR006527">
    <property type="entry name" value="F-box-assoc_dom_typ1"/>
</dbReference>
<dbReference type="Pfam" id="PF07734">
    <property type="entry name" value="FBA_1"/>
    <property type="match status" value="1"/>
</dbReference>
<accession>A0ABM3H6E5</accession>
<evidence type="ECO:0000313" key="3">
    <source>
        <dbReference type="RefSeq" id="XP_048132175.1"/>
    </source>
</evidence>
<dbReference type="NCBIfam" id="TIGR01640">
    <property type="entry name" value="F_box_assoc_1"/>
    <property type="match status" value="1"/>
</dbReference>
<dbReference type="Proteomes" id="UP000827889">
    <property type="component" value="Chromosome 3"/>
</dbReference>
<dbReference type="PANTHER" id="PTHR31672:SF13">
    <property type="entry name" value="F-BOX PROTEIN CPR30-LIKE"/>
    <property type="match status" value="1"/>
</dbReference>
<organism evidence="2 3">
    <name type="scientific">Rhodamnia argentea</name>
    <dbReference type="NCBI Taxonomy" id="178133"/>
    <lineage>
        <taxon>Eukaryota</taxon>
        <taxon>Viridiplantae</taxon>
        <taxon>Streptophyta</taxon>
        <taxon>Embryophyta</taxon>
        <taxon>Tracheophyta</taxon>
        <taxon>Spermatophyta</taxon>
        <taxon>Magnoliopsida</taxon>
        <taxon>eudicotyledons</taxon>
        <taxon>Gunneridae</taxon>
        <taxon>Pentapetalae</taxon>
        <taxon>rosids</taxon>
        <taxon>malvids</taxon>
        <taxon>Myrtales</taxon>
        <taxon>Myrtaceae</taxon>
        <taxon>Myrtoideae</taxon>
        <taxon>Myrteae</taxon>
        <taxon>Australasian group</taxon>
        <taxon>Rhodamnia</taxon>
    </lineage>
</organism>
<name>A0ABM3H6E5_9MYRT</name>
<sequence length="190" mass="22049">MKKFFKGFRYDLASDDYKVVVKGGDIFGEVSKICQVEIFALNSGSWRRIQVQQESRLLAYDREGVYWKGALNWCRVDEGRNNRVIVSFDLSEEIFHQVRLVPEWSGQILFQGLKIHAANLLMYTSNDHWFMAWITNEHGIGVSWTKLFSFSSEDIPEDNTYMDSLVERAELAIYVETLVSPYLGCEPSRI</sequence>